<evidence type="ECO:0000313" key="2">
    <source>
        <dbReference type="Proteomes" id="UP000230108"/>
    </source>
</evidence>
<gene>
    <name evidence="1" type="ORF">COY90_02265</name>
</gene>
<accession>A0A2M7QE40</accession>
<proteinExistence type="predicted"/>
<dbReference type="Proteomes" id="UP000230108">
    <property type="component" value="Unassembled WGS sequence"/>
</dbReference>
<feature type="non-terminal residue" evidence="1">
    <location>
        <position position="72"/>
    </location>
</feature>
<sequence>MYDINKCQKVSLPQGAIYLGPSDENKSVGYLELSPHTSLNLHNRPATEKLTQVREASNMVVFNNDKGETIIL</sequence>
<dbReference type="AlphaFoldDB" id="A0A2M7QE40"/>
<name>A0A2M7QE40_9BACT</name>
<dbReference type="EMBL" id="PFLF01000050">
    <property type="protein sequence ID" value="PIY69118.1"/>
    <property type="molecule type" value="Genomic_DNA"/>
</dbReference>
<comment type="caution">
    <text evidence="1">The sequence shown here is derived from an EMBL/GenBank/DDBJ whole genome shotgun (WGS) entry which is preliminary data.</text>
</comment>
<reference evidence="2" key="1">
    <citation type="submission" date="2017-09" db="EMBL/GenBank/DDBJ databases">
        <title>Depth-based differentiation of microbial function through sediment-hosted aquifers and enrichment of novel symbionts in the deep terrestrial subsurface.</title>
        <authorList>
            <person name="Probst A.J."/>
            <person name="Ladd B."/>
            <person name="Jarett J.K."/>
            <person name="Geller-Mcgrath D.E."/>
            <person name="Sieber C.M.K."/>
            <person name="Emerson J.B."/>
            <person name="Anantharaman K."/>
            <person name="Thomas B.C."/>
            <person name="Malmstrom R."/>
            <person name="Stieglmeier M."/>
            <person name="Klingl A."/>
            <person name="Woyke T."/>
            <person name="Ryan C.M."/>
            <person name="Banfield J.F."/>
        </authorList>
    </citation>
    <scope>NUCLEOTIDE SEQUENCE [LARGE SCALE GENOMIC DNA]</scope>
</reference>
<protein>
    <submittedName>
        <fullName evidence="1">Uncharacterized protein</fullName>
    </submittedName>
</protein>
<organism evidence="1 2">
    <name type="scientific">Candidatus Roizmanbacteria bacterium CG_4_10_14_0_8_um_filter_39_9</name>
    <dbReference type="NCBI Taxonomy" id="1974829"/>
    <lineage>
        <taxon>Bacteria</taxon>
        <taxon>Candidatus Roizmaniibacteriota</taxon>
    </lineage>
</organism>
<evidence type="ECO:0000313" key="1">
    <source>
        <dbReference type="EMBL" id="PIY69118.1"/>
    </source>
</evidence>